<comment type="caution">
    <text evidence="1">The sequence shown here is derived from an EMBL/GenBank/DDBJ whole genome shotgun (WGS) entry which is preliminary data.</text>
</comment>
<dbReference type="Proteomes" id="UP001054837">
    <property type="component" value="Unassembled WGS sequence"/>
</dbReference>
<name>A0AAV4SV46_9ARAC</name>
<dbReference type="AlphaFoldDB" id="A0AAV4SV46"/>
<sequence>MFHRLAISRQDNETRACRHLDKTQIVAEEHFRNKENLRKTMKKKRIHNGEPLHRNIRRDYIKTKAAYPNGENNRWNPRSVETKILKLSLTQFF</sequence>
<evidence type="ECO:0000313" key="2">
    <source>
        <dbReference type="Proteomes" id="UP001054837"/>
    </source>
</evidence>
<protein>
    <submittedName>
        <fullName evidence="1">Uncharacterized protein</fullName>
    </submittedName>
</protein>
<proteinExistence type="predicted"/>
<evidence type="ECO:0000313" key="1">
    <source>
        <dbReference type="EMBL" id="GIY37282.1"/>
    </source>
</evidence>
<organism evidence="1 2">
    <name type="scientific">Caerostris darwini</name>
    <dbReference type="NCBI Taxonomy" id="1538125"/>
    <lineage>
        <taxon>Eukaryota</taxon>
        <taxon>Metazoa</taxon>
        <taxon>Ecdysozoa</taxon>
        <taxon>Arthropoda</taxon>
        <taxon>Chelicerata</taxon>
        <taxon>Arachnida</taxon>
        <taxon>Araneae</taxon>
        <taxon>Araneomorphae</taxon>
        <taxon>Entelegynae</taxon>
        <taxon>Araneoidea</taxon>
        <taxon>Araneidae</taxon>
        <taxon>Caerostris</taxon>
    </lineage>
</organism>
<keyword evidence="2" id="KW-1185">Reference proteome</keyword>
<gene>
    <name evidence="1" type="ORF">CDAR_261421</name>
</gene>
<accession>A0AAV4SV46</accession>
<dbReference type="EMBL" id="BPLQ01008434">
    <property type="protein sequence ID" value="GIY37282.1"/>
    <property type="molecule type" value="Genomic_DNA"/>
</dbReference>
<reference evidence="1 2" key="1">
    <citation type="submission" date="2021-06" db="EMBL/GenBank/DDBJ databases">
        <title>Caerostris darwini draft genome.</title>
        <authorList>
            <person name="Kono N."/>
            <person name="Arakawa K."/>
        </authorList>
    </citation>
    <scope>NUCLEOTIDE SEQUENCE [LARGE SCALE GENOMIC DNA]</scope>
</reference>